<evidence type="ECO:0000259" key="11">
    <source>
        <dbReference type="SMART" id="SM00836"/>
    </source>
</evidence>
<dbReference type="AlphaFoldDB" id="A0A4U0XN21"/>
<feature type="compositionally biased region" description="Low complexity" evidence="10">
    <location>
        <begin position="979"/>
        <end position="992"/>
    </location>
</feature>
<comment type="similarity">
    <text evidence="1">Belongs to the class-I aminoacyl-tRNA synthetase family.</text>
</comment>
<feature type="region of interest" description="Disordered" evidence="10">
    <location>
        <begin position="651"/>
        <end position="734"/>
    </location>
</feature>
<evidence type="ECO:0000256" key="3">
    <source>
        <dbReference type="ARBA" id="ARBA00022598"/>
    </source>
</evidence>
<organism evidence="13 14">
    <name type="scientific">Cryomyces minteri</name>
    <dbReference type="NCBI Taxonomy" id="331657"/>
    <lineage>
        <taxon>Eukaryota</taxon>
        <taxon>Fungi</taxon>
        <taxon>Dikarya</taxon>
        <taxon>Ascomycota</taxon>
        <taxon>Pezizomycotina</taxon>
        <taxon>Dothideomycetes</taxon>
        <taxon>Dothideomycetes incertae sedis</taxon>
        <taxon>Cryomyces</taxon>
    </lineage>
</organism>
<dbReference type="FunFam" id="3.40.50.620:FF:000058">
    <property type="entry name" value="Mitochondrial arginyl-tRNA synthetase"/>
    <property type="match status" value="1"/>
</dbReference>
<feature type="compositionally biased region" description="Low complexity" evidence="10">
    <location>
        <begin position="912"/>
        <end position="921"/>
    </location>
</feature>
<dbReference type="SMART" id="SM00836">
    <property type="entry name" value="DALR_1"/>
    <property type="match status" value="1"/>
</dbReference>
<dbReference type="InterPro" id="IPR036695">
    <property type="entry name" value="Arg-tRNA-synth_N_sf"/>
</dbReference>
<dbReference type="InterPro" id="IPR005148">
    <property type="entry name" value="Arg-tRNA-synth_N"/>
</dbReference>
<dbReference type="PROSITE" id="PS00178">
    <property type="entry name" value="AA_TRNA_LIGASE_I"/>
    <property type="match status" value="1"/>
</dbReference>
<dbReference type="FunFam" id="3.30.1360.70:FF:000006">
    <property type="entry name" value="Arginyl-tRNA synthetase"/>
    <property type="match status" value="1"/>
</dbReference>
<evidence type="ECO:0000256" key="1">
    <source>
        <dbReference type="ARBA" id="ARBA00005594"/>
    </source>
</evidence>
<dbReference type="FunFam" id="1.10.730.10:FF:000006">
    <property type="entry name" value="Arginyl-tRNA synthetase 2, mitochondrial"/>
    <property type="match status" value="1"/>
</dbReference>
<comment type="caution">
    <text evidence="13">The sequence shown here is derived from an EMBL/GenBank/DDBJ whole genome shotgun (WGS) entry which is preliminary data.</text>
</comment>
<dbReference type="Gene3D" id="3.30.1360.70">
    <property type="entry name" value="Arginyl tRNA synthetase N-terminal domain"/>
    <property type="match status" value="1"/>
</dbReference>
<evidence type="ECO:0000256" key="5">
    <source>
        <dbReference type="ARBA" id="ARBA00022840"/>
    </source>
</evidence>
<keyword evidence="5" id="KW-0067">ATP-binding</keyword>
<dbReference type="OrthoDB" id="68056at2759"/>
<protein>
    <recommendedName>
        <fullName evidence="2">arginine--tRNA ligase</fullName>
        <ecNumber evidence="2">6.1.1.19</ecNumber>
    </recommendedName>
    <alternativeName>
        <fullName evidence="8">Arginyl-tRNA synthetase</fullName>
    </alternativeName>
</protein>
<dbReference type="SUPFAM" id="SSF52374">
    <property type="entry name" value="Nucleotidylyl transferase"/>
    <property type="match status" value="1"/>
</dbReference>
<dbReference type="InterPro" id="IPR008909">
    <property type="entry name" value="DALR_anticod-bd"/>
</dbReference>
<dbReference type="Gene3D" id="1.10.730.10">
    <property type="entry name" value="Isoleucyl-tRNA Synthetase, Domain 1"/>
    <property type="match status" value="1"/>
</dbReference>
<dbReference type="EC" id="6.1.1.19" evidence="2"/>
<dbReference type="Pfam" id="PF00750">
    <property type="entry name" value="tRNA-synt_1d"/>
    <property type="match status" value="1"/>
</dbReference>
<dbReference type="Pfam" id="PF05746">
    <property type="entry name" value="DALR_1"/>
    <property type="match status" value="1"/>
</dbReference>
<evidence type="ECO:0000256" key="4">
    <source>
        <dbReference type="ARBA" id="ARBA00022741"/>
    </source>
</evidence>
<comment type="catalytic activity">
    <reaction evidence="9">
        <text>tRNA(Arg) + L-arginine + ATP = L-arginyl-tRNA(Arg) + AMP + diphosphate</text>
        <dbReference type="Rhea" id="RHEA:20301"/>
        <dbReference type="Rhea" id="RHEA-COMP:9658"/>
        <dbReference type="Rhea" id="RHEA-COMP:9673"/>
        <dbReference type="ChEBI" id="CHEBI:30616"/>
        <dbReference type="ChEBI" id="CHEBI:32682"/>
        <dbReference type="ChEBI" id="CHEBI:33019"/>
        <dbReference type="ChEBI" id="CHEBI:78442"/>
        <dbReference type="ChEBI" id="CHEBI:78513"/>
        <dbReference type="ChEBI" id="CHEBI:456215"/>
        <dbReference type="EC" id="6.1.1.19"/>
    </reaction>
</comment>
<feature type="compositionally biased region" description="Basic and acidic residues" evidence="10">
    <location>
        <begin position="993"/>
        <end position="1032"/>
    </location>
</feature>
<dbReference type="InterPro" id="IPR001278">
    <property type="entry name" value="Arg-tRNA-ligase"/>
</dbReference>
<keyword evidence="3" id="KW-0436">Ligase</keyword>
<dbReference type="InterPro" id="IPR014729">
    <property type="entry name" value="Rossmann-like_a/b/a_fold"/>
</dbReference>
<evidence type="ECO:0000256" key="9">
    <source>
        <dbReference type="ARBA" id="ARBA00049339"/>
    </source>
</evidence>
<feature type="compositionally biased region" description="Low complexity" evidence="10">
    <location>
        <begin position="936"/>
        <end position="951"/>
    </location>
</feature>
<feature type="region of interest" description="Disordered" evidence="10">
    <location>
        <begin position="854"/>
        <end position="1159"/>
    </location>
</feature>
<name>A0A4U0XN21_9PEZI</name>
<dbReference type="CDD" id="cd07956">
    <property type="entry name" value="Anticodon_Ia_Arg"/>
    <property type="match status" value="1"/>
</dbReference>
<evidence type="ECO:0000256" key="6">
    <source>
        <dbReference type="ARBA" id="ARBA00022917"/>
    </source>
</evidence>
<dbReference type="InterPro" id="IPR001412">
    <property type="entry name" value="aa-tRNA-synth_I_CS"/>
</dbReference>
<feature type="compositionally biased region" description="Low complexity" evidence="10">
    <location>
        <begin position="1124"/>
        <end position="1157"/>
    </location>
</feature>
<feature type="compositionally biased region" description="Basic residues" evidence="10">
    <location>
        <begin position="1245"/>
        <end position="1254"/>
    </location>
</feature>
<dbReference type="GO" id="GO:0006420">
    <property type="term" value="P:arginyl-tRNA aminoacylation"/>
    <property type="evidence" value="ECO:0007669"/>
    <property type="project" value="InterPro"/>
</dbReference>
<feature type="compositionally biased region" description="Low complexity" evidence="10">
    <location>
        <begin position="1043"/>
        <end position="1062"/>
    </location>
</feature>
<accession>A0A4U0XN21</accession>
<dbReference type="NCBIfam" id="TIGR00456">
    <property type="entry name" value="argS"/>
    <property type="match status" value="1"/>
</dbReference>
<dbReference type="Gene3D" id="3.40.50.620">
    <property type="entry name" value="HUPs"/>
    <property type="match status" value="1"/>
</dbReference>
<dbReference type="GO" id="GO:0032543">
    <property type="term" value="P:mitochondrial translation"/>
    <property type="evidence" value="ECO:0007669"/>
    <property type="project" value="TreeGrafter"/>
</dbReference>
<dbReference type="PANTHER" id="PTHR11956">
    <property type="entry name" value="ARGINYL-TRNA SYNTHETASE"/>
    <property type="match status" value="1"/>
</dbReference>
<dbReference type="GO" id="GO:0004814">
    <property type="term" value="F:arginine-tRNA ligase activity"/>
    <property type="evidence" value="ECO:0007669"/>
    <property type="project" value="UniProtKB-EC"/>
</dbReference>
<dbReference type="Pfam" id="PF03485">
    <property type="entry name" value="Arg_tRNA_synt_N"/>
    <property type="match status" value="1"/>
</dbReference>
<dbReference type="InterPro" id="IPR035684">
    <property type="entry name" value="ArgRS_core"/>
</dbReference>
<keyword evidence="14" id="KW-1185">Reference proteome</keyword>
<dbReference type="Proteomes" id="UP000308768">
    <property type="component" value="Unassembled WGS sequence"/>
</dbReference>
<feature type="region of interest" description="Disordered" evidence="10">
    <location>
        <begin position="1177"/>
        <end position="1263"/>
    </location>
</feature>
<dbReference type="PRINTS" id="PR01038">
    <property type="entry name" value="TRNASYNTHARG"/>
</dbReference>
<dbReference type="InterPro" id="IPR009080">
    <property type="entry name" value="tRNAsynth_Ia_anticodon-bd"/>
</dbReference>
<keyword evidence="4" id="KW-0547">Nucleotide-binding</keyword>
<keyword evidence="6" id="KW-0648">Protein biosynthesis</keyword>
<dbReference type="GO" id="GO:0005739">
    <property type="term" value="C:mitochondrion"/>
    <property type="evidence" value="ECO:0007669"/>
    <property type="project" value="TreeGrafter"/>
</dbReference>
<dbReference type="CDD" id="cd00671">
    <property type="entry name" value="ArgRS_core"/>
    <property type="match status" value="1"/>
</dbReference>
<gene>
    <name evidence="13" type="ORF">B0A49_04705</name>
</gene>
<proteinExistence type="inferred from homology"/>
<sequence>MDELAASLRTLGMNEVPSFPNTYPTLNPTDLYRAHITEKLAPITGADPSVIYPVLQWTSTLDKGDIILPVPALRLKGKKPDAVAQEIVEKFPESPLIEKPIAEKTFIKFFFKPGPLAKIVLPSILKNGSAYGFNPNSGLRDPSDPSKGKKKIIVEFSSPNIAKPFHAGHLRSTIIGGFLSNLYEGAGWDVTRMNYLGDWGKQYGVLALGFQKFGSEEELEKNPIGHLYDVYVKISKIQKEEDDNKVADGVSEQARQYFKRMVDGDEEALGVWKRFRDMSIKKYKQTYGRLNIHYDEYSGESQIKDESMDAAAKIMEEKGVSEISDEAVIVDLTKYSKKLGKAVVKKKDGTSLYLTRDIGAAVERMDKFHFDKMIYVVASQQDLHLAQLFKIMEAMGRKDIAERCQHINFGMVMGMSTRKGTAKFLDDILQEVGEKMHEVMKTNQSKYEQVTDPEATSDILGISAVMVQDMSGKRINNYNFDMDVMTSFEGDTGPYLQYAHARLCSITRKADLTPADLLSADLTLLTEQHATDLVRALAQWPDVFQNTLKTLEPVTVLTYLFKMTHSLSSSYDHLQVVRSEPELKKARMALYTAARQVLSNDQKKLKIGGSGALRGLAMPDAEPKAATVEDCVDSDGSETLPDTCKVANVAAKRKSQSSGLGKPADRPGPPDAASDSGYSSHTQATARNVGTLKAQEKKPVLAPLRVDTTASPARRRSTLVDERKPSSARSPKKALASVQFPAVIGTTAGKEDAEPHWYYSQPSPGTPQYSPGYAVSVSTTAPAVARPRTLSANRARPQSYHAGVTPSQGYWYPTQNPYAMAPAYGPPLSMSAYANSPVHPQTYPCLGATPPNATFFPPNLQGPTSSPISAYEHSARPPLPRPQTENYSARSRPVSMYGPPLISQIRPPPQLQPSYSSSQPLARRRSVNPPKRQMPGGWSSSSSSSSTGSESGSEEGYRDDDRAMMPPPRTLPARRPSTRHSISSSSRQPASHSSRDPLRSDTGRETSRLDSNRNHLPSDHFDSDRTIRETRRASSSRRPNLANTGTSSDKTKSTSYSNSSGSARIQVESRSGRRMSYMGHEKRLELEAQQRRRKDEAERYQDEVRGVPTPQITAETLRAQAKRGSAPSDISISAASHHSRSSRVSLSSGSKGVGPSKNAEGFTIKLDASAGINLEFDGDMDGRTISLRPQQDGSGMAELVIGSSNRDRDRETRYLKGGSARSGASGGGAARLSRRDSSAVPGASRSRRSSRAASRRATEDRGG</sequence>
<feature type="compositionally biased region" description="Basic and acidic residues" evidence="10">
    <location>
        <begin position="1079"/>
        <end position="1105"/>
    </location>
</feature>
<keyword evidence="7" id="KW-0030">Aminoacyl-tRNA synthetase</keyword>
<dbReference type="GO" id="GO:0005524">
    <property type="term" value="F:ATP binding"/>
    <property type="evidence" value="ECO:0007669"/>
    <property type="project" value="UniProtKB-KW"/>
</dbReference>
<dbReference type="SUPFAM" id="SSF47323">
    <property type="entry name" value="Anticodon-binding domain of a subclass of class I aminoacyl-tRNA synthetases"/>
    <property type="match status" value="1"/>
</dbReference>
<feature type="compositionally biased region" description="Basic and acidic residues" evidence="10">
    <location>
        <begin position="1205"/>
        <end position="1214"/>
    </location>
</feature>
<dbReference type="SMART" id="SM01016">
    <property type="entry name" value="Arg_tRNA_synt_N"/>
    <property type="match status" value="1"/>
</dbReference>
<reference evidence="13 14" key="1">
    <citation type="submission" date="2017-03" db="EMBL/GenBank/DDBJ databases">
        <title>Genomes of endolithic fungi from Antarctica.</title>
        <authorList>
            <person name="Coleine C."/>
            <person name="Masonjones S."/>
            <person name="Stajich J.E."/>
        </authorList>
    </citation>
    <scope>NUCLEOTIDE SEQUENCE [LARGE SCALE GENOMIC DNA]</scope>
    <source>
        <strain evidence="13 14">CCFEE 5187</strain>
    </source>
</reference>
<feature type="compositionally biased region" description="Polar residues" evidence="10">
    <location>
        <begin position="676"/>
        <end position="688"/>
    </location>
</feature>
<feature type="domain" description="DALR anticodon binding" evidence="11">
    <location>
        <begin position="496"/>
        <end position="605"/>
    </location>
</feature>
<evidence type="ECO:0000256" key="8">
    <source>
        <dbReference type="ARBA" id="ARBA00033033"/>
    </source>
</evidence>
<evidence type="ECO:0000256" key="10">
    <source>
        <dbReference type="SAM" id="MobiDB-lite"/>
    </source>
</evidence>
<feature type="domain" description="Arginyl tRNA synthetase N-terminal" evidence="12">
    <location>
        <begin position="30"/>
        <end position="111"/>
    </location>
</feature>
<evidence type="ECO:0000313" key="13">
    <source>
        <dbReference type="EMBL" id="TKA78754.1"/>
    </source>
</evidence>
<evidence type="ECO:0000256" key="7">
    <source>
        <dbReference type="ARBA" id="ARBA00023146"/>
    </source>
</evidence>
<dbReference type="EMBL" id="NAJN01000128">
    <property type="protein sequence ID" value="TKA78754.1"/>
    <property type="molecule type" value="Genomic_DNA"/>
</dbReference>
<dbReference type="PANTHER" id="PTHR11956:SF11">
    <property type="entry name" value="ARGININE--TRNA LIGASE, MITOCHONDRIAL-RELATED"/>
    <property type="match status" value="1"/>
</dbReference>
<evidence type="ECO:0000313" key="14">
    <source>
        <dbReference type="Proteomes" id="UP000308768"/>
    </source>
</evidence>
<dbReference type="SUPFAM" id="SSF55190">
    <property type="entry name" value="Arginyl-tRNA synthetase (ArgRS), N-terminal 'additional' domain"/>
    <property type="match status" value="1"/>
</dbReference>
<dbReference type="STRING" id="331657.A0A4U0XN21"/>
<evidence type="ECO:0000256" key="2">
    <source>
        <dbReference type="ARBA" id="ARBA00012837"/>
    </source>
</evidence>
<evidence type="ECO:0000259" key="12">
    <source>
        <dbReference type="SMART" id="SM01016"/>
    </source>
</evidence>